<dbReference type="AlphaFoldDB" id="A0A9D2TYZ8"/>
<dbReference type="GO" id="GO:0003700">
    <property type="term" value="F:DNA-binding transcription factor activity"/>
    <property type="evidence" value="ECO:0007669"/>
    <property type="project" value="InterPro"/>
</dbReference>
<dbReference type="SMART" id="SM00342">
    <property type="entry name" value="HTH_ARAC"/>
    <property type="match status" value="1"/>
</dbReference>
<dbReference type="SUPFAM" id="SSF46689">
    <property type="entry name" value="Homeodomain-like"/>
    <property type="match status" value="2"/>
</dbReference>
<feature type="modified residue" description="4-aspartylphosphate" evidence="6">
    <location>
        <position position="72"/>
    </location>
</feature>
<reference evidence="9" key="1">
    <citation type="journal article" date="2021" name="PeerJ">
        <title>Extensive microbial diversity within the chicken gut microbiome revealed by metagenomics and culture.</title>
        <authorList>
            <person name="Gilroy R."/>
            <person name="Ravi A."/>
            <person name="Getino M."/>
            <person name="Pursley I."/>
            <person name="Horton D.L."/>
            <person name="Alikhan N.F."/>
            <person name="Baker D."/>
            <person name="Gharbi K."/>
            <person name="Hall N."/>
            <person name="Watson M."/>
            <person name="Adriaenssens E.M."/>
            <person name="Foster-Nyarko E."/>
            <person name="Jarju S."/>
            <person name="Secka A."/>
            <person name="Antonio M."/>
            <person name="Oren A."/>
            <person name="Chaudhuri R.R."/>
            <person name="La Ragione R."/>
            <person name="Hildebrand F."/>
            <person name="Pallen M.J."/>
        </authorList>
    </citation>
    <scope>NUCLEOTIDE SEQUENCE</scope>
    <source>
        <strain evidence="9">ChiHjej8B7-25341</strain>
    </source>
</reference>
<feature type="domain" description="Response regulatory" evidence="8">
    <location>
        <begin position="21"/>
        <end position="137"/>
    </location>
</feature>
<evidence type="ECO:0000256" key="5">
    <source>
        <dbReference type="ARBA" id="ARBA00024867"/>
    </source>
</evidence>
<dbReference type="EMBL" id="DWUW01000208">
    <property type="protein sequence ID" value="HJD31766.1"/>
    <property type="molecule type" value="Genomic_DNA"/>
</dbReference>
<evidence type="ECO:0000313" key="10">
    <source>
        <dbReference type="Proteomes" id="UP000823851"/>
    </source>
</evidence>
<dbReference type="Proteomes" id="UP000823851">
    <property type="component" value="Unassembled WGS sequence"/>
</dbReference>
<dbReference type="InterPro" id="IPR001789">
    <property type="entry name" value="Sig_transdc_resp-reg_receiver"/>
</dbReference>
<evidence type="ECO:0000256" key="3">
    <source>
        <dbReference type="ARBA" id="ARBA00023125"/>
    </source>
</evidence>
<evidence type="ECO:0000259" key="8">
    <source>
        <dbReference type="PROSITE" id="PS50110"/>
    </source>
</evidence>
<dbReference type="Gene3D" id="1.10.10.60">
    <property type="entry name" value="Homeodomain-like"/>
    <property type="match status" value="2"/>
</dbReference>
<comment type="function">
    <text evidence="5">May play the central regulatory role in sporulation. It may be an element of the effector pathway responsible for the activation of sporulation genes in response to nutritional stress. Spo0A may act in concert with spo0H (a sigma factor) to control the expression of some genes that are critical to the sporulation process.</text>
</comment>
<dbReference type="PROSITE" id="PS50110">
    <property type="entry name" value="RESPONSE_REGULATORY"/>
    <property type="match status" value="1"/>
</dbReference>
<dbReference type="GO" id="GO:0000160">
    <property type="term" value="P:phosphorelay signal transduction system"/>
    <property type="evidence" value="ECO:0007669"/>
    <property type="project" value="InterPro"/>
</dbReference>
<evidence type="ECO:0000256" key="1">
    <source>
        <dbReference type="ARBA" id="ARBA00018672"/>
    </source>
</evidence>
<protein>
    <recommendedName>
        <fullName evidence="1">Stage 0 sporulation protein A homolog</fullName>
    </recommendedName>
</protein>
<organism evidence="9 10">
    <name type="scientific">Candidatus Eisenbergiella stercorigallinarum</name>
    <dbReference type="NCBI Taxonomy" id="2838557"/>
    <lineage>
        <taxon>Bacteria</taxon>
        <taxon>Bacillati</taxon>
        <taxon>Bacillota</taxon>
        <taxon>Clostridia</taxon>
        <taxon>Lachnospirales</taxon>
        <taxon>Lachnospiraceae</taxon>
        <taxon>Eisenbergiella</taxon>
    </lineage>
</organism>
<dbReference type="GO" id="GO:0043565">
    <property type="term" value="F:sequence-specific DNA binding"/>
    <property type="evidence" value="ECO:0007669"/>
    <property type="project" value="InterPro"/>
</dbReference>
<dbReference type="PANTHER" id="PTHR43280:SF2">
    <property type="entry name" value="HTH-TYPE TRANSCRIPTIONAL REGULATOR EXSA"/>
    <property type="match status" value="1"/>
</dbReference>
<dbReference type="InterPro" id="IPR009057">
    <property type="entry name" value="Homeodomain-like_sf"/>
</dbReference>
<dbReference type="PANTHER" id="PTHR43280">
    <property type="entry name" value="ARAC-FAMILY TRANSCRIPTIONAL REGULATOR"/>
    <property type="match status" value="1"/>
</dbReference>
<evidence type="ECO:0000256" key="6">
    <source>
        <dbReference type="PROSITE-ProRule" id="PRU00169"/>
    </source>
</evidence>
<keyword evidence="3" id="KW-0238">DNA-binding</keyword>
<dbReference type="InterPro" id="IPR011006">
    <property type="entry name" value="CheY-like_superfamily"/>
</dbReference>
<dbReference type="SMART" id="SM00448">
    <property type="entry name" value="REC"/>
    <property type="match status" value="1"/>
</dbReference>
<dbReference type="Gene3D" id="3.40.50.2300">
    <property type="match status" value="1"/>
</dbReference>
<proteinExistence type="predicted"/>
<gene>
    <name evidence="9" type="ORF">H9912_07465</name>
</gene>
<evidence type="ECO:0000259" key="7">
    <source>
        <dbReference type="PROSITE" id="PS01124"/>
    </source>
</evidence>
<dbReference type="Pfam" id="PF00072">
    <property type="entry name" value="Response_reg"/>
    <property type="match status" value="1"/>
</dbReference>
<accession>A0A9D2TYZ8</accession>
<evidence type="ECO:0000256" key="4">
    <source>
        <dbReference type="ARBA" id="ARBA00023163"/>
    </source>
</evidence>
<evidence type="ECO:0000256" key="2">
    <source>
        <dbReference type="ARBA" id="ARBA00023015"/>
    </source>
</evidence>
<sequence>MNYPCEIGAGQAETEGCPVMRMVVVDDEPRQRKGLVELIRRLRAEDEVLAMKDGEQVLQYVRDKEVDIVFSDIRMPRMNGLELSKELLAARPDMIVILVSVYADFEYARKALELGAFGYLLKPIAVDELKRILEKAVEKRLERREQAFSADREKLASALGVYQEHLLRKWLGGEIGEEELEGYLPEYRRGYLLDVALPVMEEKGIREELGENMTLWLKQYFCTAQVFPFWEDRNGNILTALILLTDERSDFRMTAERFLRSMKREYGEEVSVLVSKGFRAGAELADIWTEFQQTAEMLFYGPYGQVIDPENRPVYREYQNSGIMELSRDIRASLLSGEEGRGQAELNAYLALPEDGSVVRPDVLKEMTVNLFLQVLEGLGEFLEEEERGGLVEECLKLKGCTGYRNLKEESSALLERIREAAGRGQLCLSPMQQAVRYIEEHYMQDLSLNTLAERYHYSPNYFSSTFKAFTGENLISYVNRLRMEKAVEYMSVQGMKNQEIAGRVGIADYKYFNKLFKRHYGMSVQEYRSRLLKERKEGNGT</sequence>
<dbReference type="SUPFAM" id="SSF52172">
    <property type="entry name" value="CheY-like"/>
    <property type="match status" value="1"/>
</dbReference>
<name>A0A9D2TYZ8_9FIRM</name>
<feature type="domain" description="HTH araC/xylS-type" evidence="7">
    <location>
        <begin position="433"/>
        <end position="531"/>
    </location>
</feature>
<dbReference type="InterPro" id="IPR018060">
    <property type="entry name" value="HTH_AraC"/>
</dbReference>
<keyword evidence="6" id="KW-0597">Phosphoprotein</keyword>
<comment type="caution">
    <text evidence="9">The sequence shown here is derived from an EMBL/GenBank/DDBJ whole genome shotgun (WGS) entry which is preliminary data.</text>
</comment>
<dbReference type="CDD" id="cd17536">
    <property type="entry name" value="REC_YesN-like"/>
    <property type="match status" value="1"/>
</dbReference>
<evidence type="ECO:0000313" key="9">
    <source>
        <dbReference type="EMBL" id="HJD31766.1"/>
    </source>
</evidence>
<dbReference type="PROSITE" id="PS01124">
    <property type="entry name" value="HTH_ARAC_FAMILY_2"/>
    <property type="match status" value="1"/>
</dbReference>
<keyword evidence="2" id="KW-0805">Transcription regulation</keyword>
<dbReference type="Pfam" id="PF12833">
    <property type="entry name" value="HTH_18"/>
    <property type="match status" value="1"/>
</dbReference>
<reference evidence="9" key="2">
    <citation type="submission" date="2021-04" db="EMBL/GenBank/DDBJ databases">
        <authorList>
            <person name="Gilroy R."/>
        </authorList>
    </citation>
    <scope>NUCLEOTIDE SEQUENCE</scope>
    <source>
        <strain evidence="9">ChiHjej8B7-25341</strain>
    </source>
</reference>
<keyword evidence="4" id="KW-0804">Transcription</keyword>